<keyword evidence="2" id="KW-1185">Reference proteome</keyword>
<gene>
    <name evidence="1" type="ORF">SAMN06295916_0556</name>
</gene>
<evidence type="ECO:0000313" key="2">
    <source>
        <dbReference type="Proteomes" id="UP000197215"/>
    </source>
</evidence>
<evidence type="ECO:0000313" key="1">
    <source>
        <dbReference type="EMBL" id="SNC61838.1"/>
    </source>
</evidence>
<dbReference type="EMBL" id="FYEX01000001">
    <property type="protein sequence ID" value="SNC61838.1"/>
    <property type="molecule type" value="Genomic_DNA"/>
</dbReference>
<accession>A0A212T735</accession>
<protein>
    <submittedName>
        <fullName evidence="1">Uncharacterized protein</fullName>
    </submittedName>
</protein>
<reference evidence="2" key="1">
    <citation type="submission" date="2017-06" db="EMBL/GenBank/DDBJ databases">
        <authorList>
            <person name="Varghese N."/>
            <person name="Submissions S."/>
        </authorList>
    </citation>
    <scope>NUCLEOTIDE SEQUENCE [LARGE SCALE GENOMIC DNA]</scope>
    <source>
        <strain evidence="2">MWH-VicM1</strain>
    </source>
</reference>
<proteinExistence type="predicted"/>
<dbReference type="Proteomes" id="UP000197215">
    <property type="component" value="Unassembled WGS sequence"/>
</dbReference>
<organism evidence="1 2">
    <name type="scientific">Polynucleobacter victoriensis</name>
    <dbReference type="NCBI Taxonomy" id="2049319"/>
    <lineage>
        <taxon>Bacteria</taxon>
        <taxon>Pseudomonadati</taxon>
        <taxon>Pseudomonadota</taxon>
        <taxon>Betaproteobacteria</taxon>
        <taxon>Burkholderiales</taxon>
        <taxon>Burkholderiaceae</taxon>
        <taxon>Polynucleobacter</taxon>
    </lineage>
</organism>
<dbReference type="AlphaFoldDB" id="A0A212T735"/>
<name>A0A212T735_9BURK</name>
<sequence length="62" mass="6919">MLEIRNFFCGWSECLACMSCSDCAMDAQADTEQQFSVCGGCDFVHSQHEFMISSPLDVLETL</sequence>